<dbReference type="EC" id="4.3.3.7" evidence="6"/>
<evidence type="ECO:0000313" key="6">
    <source>
        <dbReference type="EMBL" id="SJM63702.1"/>
    </source>
</evidence>
<dbReference type="SMART" id="SM01130">
    <property type="entry name" value="DHDPS"/>
    <property type="match status" value="1"/>
</dbReference>
<sequence length="295" mass="30743">MSRVPTGVSAFPLTPLRDDAFDRPAFERVVARLAAAEVDTISVLGSTGSYAYLSRAERREVVEAAVAAADGVPVSVGIGALRTSQVQALAEEAQEAGADGVLLAPMSYQALSDDEVFGLFDDVTRGLSVPLTVYDNPGTTHFTFTTELVARVAALPNVAAIKIPPPAPDRVEPRIREIRAVIPQNVAIGISGDSTAASALLAGCDLWHSVIGGVLPEAAIDIARAARSGDADAALAESDRLRGFWQLFAEHGSLRVTAAIAEHLGLVAADSLPKPIRGLPAPARQQVADALSLLD</sequence>
<dbReference type="SUPFAM" id="SSF51569">
    <property type="entry name" value="Aldolase"/>
    <property type="match status" value="1"/>
</dbReference>
<dbReference type="Proteomes" id="UP000195787">
    <property type="component" value="Unassembled WGS sequence"/>
</dbReference>
<dbReference type="PANTHER" id="PTHR12128:SF66">
    <property type="entry name" value="4-HYDROXY-2-OXOGLUTARATE ALDOLASE, MITOCHONDRIAL"/>
    <property type="match status" value="1"/>
</dbReference>
<evidence type="ECO:0000256" key="5">
    <source>
        <dbReference type="PIRSR" id="PIRSR001365-2"/>
    </source>
</evidence>
<dbReference type="EMBL" id="FUHU01000038">
    <property type="protein sequence ID" value="SJM63702.1"/>
    <property type="molecule type" value="Genomic_DNA"/>
</dbReference>
<dbReference type="Gene3D" id="3.20.20.70">
    <property type="entry name" value="Aldolase class I"/>
    <property type="match status" value="1"/>
</dbReference>
<dbReference type="Pfam" id="PF00701">
    <property type="entry name" value="DHDPS"/>
    <property type="match status" value="1"/>
</dbReference>
<organism evidence="6 7">
    <name type="scientific">Agrococcus casei LMG 22410</name>
    <dbReference type="NCBI Taxonomy" id="1255656"/>
    <lineage>
        <taxon>Bacteria</taxon>
        <taxon>Bacillati</taxon>
        <taxon>Actinomycetota</taxon>
        <taxon>Actinomycetes</taxon>
        <taxon>Micrococcales</taxon>
        <taxon>Microbacteriaceae</taxon>
        <taxon>Agrococcus</taxon>
    </lineage>
</organism>
<protein>
    <submittedName>
        <fullName evidence="6">4-hydroxy-tetrahydrodipicolinate synthase</fullName>
        <ecNumber evidence="6">4.3.3.7</ecNumber>
    </submittedName>
</protein>
<evidence type="ECO:0000313" key="7">
    <source>
        <dbReference type="Proteomes" id="UP000195787"/>
    </source>
</evidence>
<feature type="active site" description="Proton donor/acceptor" evidence="4">
    <location>
        <position position="134"/>
    </location>
</feature>
<dbReference type="InterPro" id="IPR002220">
    <property type="entry name" value="DapA-like"/>
</dbReference>
<evidence type="ECO:0000256" key="4">
    <source>
        <dbReference type="PIRSR" id="PIRSR001365-1"/>
    </source>
</evidence>
<evidence type="ECO:0000256" key="3">
    <source>
        <dbReference type="PIRNR" id="PIRNR001365"/>
    </source>
</evidence>
<feature type="binding site" evidence="5">
    <location>
        <position position="47"/>
    </location>
    <ligand>
        <name>pyruvate</name>
        <dbReference type="ChEBI" id="CHEBI:15361"/>
    </ligand>
</feature>
<feature type="active site" description="Schiff-base intermediate with substrate" evidence="4">
    <location>
        <position position="162"/>
    </location>
</feature>
<gene>
    <name evidence="6" type="ORF">CZ674_09210</name>
</gene>
<proteinExistence type="inferred from homology"/>
<keyword evidence="7" id="KW-1185">Reference proteome</keyword>
<reference evidence="6 7" key="1">
    <citation type="submission" date="2017-02" db="EMBL/GenBank/DDBJ databases">
        <authorList>
            <person name="Peterson S.W."/>
        </authorList>
    </citation>
    <scope>NUCLEOTIDE SEQUENCE [LARGE SCALE GENOMIC DNA]</scope>
    <source>
        <strain evidence="6 7">LMG 22410</strain>
    </source>
</reference>
<dbReference type="AlphaFoldDB" id="A0A1R4G6R3"/>
<dbReference type="PRINTS" id="PR00146">
    <property type="entry name" value="DHPICSNTHASE"/>
</dbReference>
<evidence type="ECO:0000256" key="1">
    <source>
        <dbReference type="ARBA" id="ARBA00007592"/>
    </source>
</evidence>
<name>A0A1R4G6R3_9MICO</name>
<dbReference type="GO" id="GO:0008840">
    <property type="term" value="F:4-hydroxy-tetrahydrodipicolinate synthase activity"/>
    <property type="evidence" value="ECO:0007669"/>
    <property type="project" value="UniProtKB-EC"/>
</dbReference>
<dbReference type="PIRSF" id="PIRSF001365">
    <property type="entry name" value="DHDPS"/>
    <property type="match status" value="1"/>
</dbReference>
<keyword evidence="2 3" id="KW-0456">Lyase</keyword>
<dbReference type="GeneID" id="303173390"/>
<comment type="similarity">
    <text evidence="1 3">Belongs to the DapA family.</text>
</comment>
<dbReference type="PANTHER" id="PTHR12128">
    <property type="entry name" value="DIHYDRODIPICOLINATE SYNTHASE"/>
    <property type="match status" value="1"/>
</dbReference>
<accession>A0A1R4G6R3</accession>
<dbReference type="CDD" id="cd00408">
    <property type="entry name" value="DHDPS-like"/>
    <property type="match status" value="1"/>
</dbReference>
<dbReference type="RefSeq" id="WP_327078619.1">
    <property type="nucleotide sequence ID" value="NZ_FUHU01000038.1"/>
</dbReference>
<dbReference type="GO" id="GO:0005829">
    <property type="term" value="C:cytosol"/>
    <property type="evidence" value="ECO:0007669"/>
    <property type="project" value="TreeGrafter"/>
</dbReference>
<dbReference type="InterPro" id="IPR013785">
    <property type="entry name" value="Aldolase_TIM"/>
</dbReference>
<evidence type="ECO:0000256" key="2">
    <source>
        <dbReference type="ARBA" id="ARBA00023239"/>
    </source>
</evidence>